<protein>
    <recommendedName>
        <fullName evidence="2">Bacterial Pleckstrin homology domain-containing protein</fullName>
    </recommendedName>
</protein>
<dbReference type="KEGG" id="lcy:LC20004_03790"/>
<dbReference type="EMBL" id="CP017697">
    <property type="protein sequence ID" value="ATO43073.1"/>
    <property type="molecule type" value="Genomic_DNA"/>
</dbReference>
<dbReference type="AlphaFoldDB" id="A0A2D1KLQ8"/>
<accession>A0A2D1KLQ8</accession>
<keyword evidence="4" id="KW-1185">Reference proteome</keyword>
<dbReference type="OrthoDB" id="157646at2"/>
<name>A0A2D1KLQ8_9LACO</name>
<dbReference type="Proteomes" id="UP000223559">
    <property type="component" value="Chromosome"/>
</dbReference>
<evidence type="ECO:0000256" key="1">
    <source>
        <dbReference type="SAM" id="Phobius"/>
    </source>
</evidence>
<keyword evidence="1" id="KW-0812">Transmembrane</keyword>
<reference evidence="3 4" key="1">
    <citation type="submission" date="2016-10" db="EMBL/GenBank/DDBJ databases">
        <title>The whole genome sequencing and assembly of L. cotyniformis subsp. torquens DSM 20004 strain.</title>
        <authorList>
            <person name="Park M.-K."/>
            <person name="Lee Y.-J."/>
            <person name="Yi H."/>
            <person name="Bahn Y.-S."/>
            <person name="Kim J.F."/>
            <person name="Lee D.-W."/>
        </authorList>
    </citation>
    <scope>NUCLEOTIDE SEQUENCE [LARGE SCALE GENOMIC DNA]</scope>
    <source>
        <strain evidence="3 4">DSM 20004</strain>
    </source>
</reference>
<feature type="transmembrane region" description="Helical" evidence="1">
    <location>
        <begin position="50"/>
        <end position="73"/>
    </location>
</feature>
<evidence type="ECO:0000313" key="4">
    <source>
        <dbReference type="Proteomes" id="UP000223559"/>
    </source>
</evidence>
<feature type="domain" description="Bacterial Pleckstrin homology" evidence="2">
    <location>
        <begin position="84"/>
        <end position="174"/>
    </location>
</feature>
<dbReference type="RefSeq" id="WP_010013581.1">
    <property type="nucleotide sequence ID" value="NZ_AEOS01000170.1"/>
</dbReference>
<proteinExistence type="predicted"/>
<organism evidence="3 4">
    <name type="scientific">Loigolactobacillus coryniformis subsp. torquens DSM 20004 = KCTC 3535</name>
    <dbReference type="NCBI Taxonomy" id="1423822"/>
    <lineage>
        <taxon>Bacteria</taxon>
        <taxon>Bacillati</taxon>
        <taxon>Bacillota</taxon>
        <taxon>Bacilli</taxon>
        <taxon>Lactobacillales</taxon>
        <taxon>Lactobacillaceae</taxon>
        <taxon>Loigolactobacillus</taxon>
    </lineage>
</organism>
<keyword evidence="1" id="KW-1133">Transmembrane helix</keyword>
<sequence>MGEFTSKTTTDEDRYWRYAVYNNPSDQRLFVPDRVGTNISLNLGRPAGKVIGSITLVLILGLLFGVVGNLLALDFGGSSIRASATAEQVILQAPGTTTSQIKRQQITKVHLLQQLPVDTVRMNGIGTAHFAIGNFRVEKRAAKLYVAQDTGAVLLIRTKQHDYYFAAKKPQETQRLYRTLQ</sequence>
<evidence type="ECO:0000259" key="2">
    <source>
        <dbReference type="Pfam" id="PF10882"/>
    </source>
</evidence>
<dbReference type="Pfam" id="PF10882">
    <property type="entry name" value="bPH_5"/>
    <property type="match status" value="1"/>
</dbReference>
<dbReference type="InterPro" id="IPR027783">
    <property type="entry name" value="Bacterial_PH-related"/>
</dbReference>
<evidence type="ECO:0000313" key="3">
    <source>
        <dbReference type="EMBL" id="ATO43073.1"/>
    </source>
</evidence>
<keyword evidence="1" id="KW-0472">Membrane</keyword>
<gene>
    <name evidence="3" type="ORF">LC20004_03790</name>
</gene>